<gene>
    <name evidence="2" type="ORF">PHLCEN_2v3430</name>
</gene>
<evidence type="ECO:0000313" key="3">
    <source>
        <dbReference type="Proteomes" id="UP000186601"/>
    </source>
</evidence>
<keyword evidence="3" id="KW-1185">Reference proteome</keyword>
<dbReference type="AlphaFoldDB" id="A0A2R6QIR1"/>
<organism evidence="2 3">
    <name type="scientific">Hermanssonia centrifuga</name>
    <dbReference type="NCBI Taxonomy" id="98765"/>
    <lineage>
        <taxon>Eukaryota</taxon>
        <taxon>Fungi</taxon>
        <taxon>Dikarya</taxon>
        <taxon>Basidiomycota</taxon>
        <taxon>Agaricomycotina</taxon>
        <taxon>Agaricomycetes</taxon>
        <taxon>Polyporales</taxon>
        <taxon>Meruliaceae</taxon>
        <taxon>Hermanssonia</taxon>
    </lineage>
</organism>
<accession>A0A2R6QIR1</accession>
<sequence>EMAPPRTSNTRRQGRHAVDDAVVDSSDSEASQMVPPRPTTRGQRRRARQEVQPNTSDSEDDYTSSNYVPPAPVRHTIPPPPVRHTIPPPPVPNHLPPAPERGRYASFNSRYWLDRVVRKVQPPSKWSSHYPRPGMTYITLTEVLCWQDGLVGCDTDEGKYVVTSPNAAHIPRPSYGAVTLIRRWDGLFGAHDPVLWPQVVVNSGRLR</sequence>
<feature type="compositionally biased region" description="Polar residues" evidence="1">
    <location>
        <begin position="1"/>
        <end position="11"/>
    </location>
</feature>
<proteinExistence type="predicted"/>
<reference evidence="2 3" key="1">
    <citation type="submission" date="2018-02" db="EMBL/GenBank/DDBJ databases">
        <title>Genome sequence of the basidiomycete white-rot fungus Phlebia centrifuga.</title>
        <authorList>
            <person name="Granchi Z."/>
            <person name="Peng M."/>
            <person name="de Vries R.P."/>
            <person name="Hilden K."/>
            <person name="Makela M.R."/>
            <person name="Grigoriev I."/>
            <person name="Riley R."/>
        </authorList>
    </citation>
    <scope>NUCLEOTIDE SEQUENCE [LARGE SCALE GENOMIC DNA]</scope>
    <source>
        <strain evidence="2 3">FBCC195</strain>
    </source>
</reference>
<dbReference type="Proteomes" id="UP000186601">
    <property type="component" value="Unassembled WGS sequence"/>
</dbReference>
<feature type="non-terminal residue" evidence="2">
    <location>
        <position position="1"/>
    </location>
</feature>
<dbReference type="OrthoDB" id="3026189at2759"/>
<dbReference type="EMBL" id="MLYV02000333">
    <property type="protein sequence ID" value="PSS08886.1"/>
    <property type="molecule type" value="Genomic_DNA"/>
</dbReference>
<feature type="compositionally biased region" description="Pro residues" evidence="1">
    <location>
        <begin position="69"/>
        <end position="99"/>
    </location>
</feature>
<evidence type="ECO:0000313" key="2">
    <source>
        <dbReference type="EMBL" id="PSS08886.1"/>
    </source>
</evidence>
<evidence type="ECO:0000256" key="1">
    <source>
        <dbReference type="SAM" id="MobiDB-lite"/>
    </source>
</evidence>
<protein>
    <submittedName>
        <fullName evidence="2">Uncharacterized protein</fullName>
    </submittedName>
</protein>
<feature type="region of interest" description="Disordered" evidence="1">
    <location>
        <begin position="1"/>
        <end position="100"/>
    </location>
</feature>
<name>A0A2R6QIR1_9APHY</name>
<comment type="caution">
    <text evidence="2">The sequence shown here is derived from an EMBL/GenBank/DDBJ whole genome shotgun (WGS) entry which is preliminary data.</text>
</comment>